<dbReference type="Gene3D" id="1.10.510.10">
    <property type="entry name" value="Transferase(Phosphotransferase) domain 1"/>
    <property type="match status" value="1"/>
</dbReference>
<gene>
    <name evidence="2" type="ORF">RCL2_000525800</name>
    <name evidence="1" type="ORF">RclHR1_11040005</name>
</gene>
<reference evidence="2" key="2">
    <citation type="submission" date="2019-10" db="EMBL/GenBank/DDBJ databases">
        <title>Conservation and host-specific expression of non-tandemly repeated heterogenous ribosome RNA gene in arbuscular mycorrhizal fungi.</title>
        <authorList>
            <person name="Maeda T."/>
            <person name="Kobayashi Y."/>
            <person name="Nakagawa T."/>
            <person name="Ezawa T."/>
            <person name="Yamaguchi K."/>
            <person name="Bino T."/>
            <person name="Nishimoto Y."/>
            <person name="Shigenobu S."/>
            <person name="Kawaguchi M."/>
        </authorList>
    </citation>
    <scope>NUCLEOTIDE SEQUENCE</scope>
    <source>
        <strain evidence="2">HR1</strain>
    </source>
</reference>
<dbReference type="SUPFAM" id="SSF56112">
    <property type="entry name" value="Protein kinase-like (PK-like)"/>
    <property type="match status" value="1"/>
</dbReference>
<accession>A0A2Z6QFH2</accession>
<sequence>MSSASMASKQFSSRVALKAINDSDNINILNELKIYHKYRNSRVIPFYGITKAPKGNEYIMVIRFAKHGDKTPIIILF</sequence>
<keyword evidence="2" id="KW-0418">Kinase</keyword>
<dbReference type="InterPro" id="IPR011009">
    <property type="entry name" value="Kinase-like_dom_sf"/>
</dbReference>
<keyword evidence="2" id="KW-0808">Transferase</keyword>
<evidence type="ECO:0000313" key="1">
    <source>
        <dbReference type="EMBL" id="GBB84479.1"/>
    </source>
</evidence>
<evidence type="ECO:0000313" key="3">
    <source>
        <dbReference type="Proteomes" id="UP000247702"/>
    </source>
</evidence>
<dbReference type="GO" id="GO:0016301">
    <property type="term" value="F:kinase activity"/>
    <property type="evidence" value="ECO:0007669"/>
    <property type="project" value="UniProtKB-KW"/>
</dbReference>
<proteinExistence type="predicted"/>
<dbReference type="EMBL" id="BLAL01000034">
    <property type="protein sequence ID" value="GES77928.1"/>
    <property type="molecule type" value="Genomic_DNA"/>
</dbReference>
<evidence type="ECO:0000313" key="2">
    <source>
        <dbReference type="EMBL" id="GES77928.1"/>
    </source>
</evidence>
<dbReference type="EMBL" id="BEXD01000119">
    <property type="protein sequence ID" value="GBB84479.1"/>
    <property type="molecule type" value="Genomic_DNA"/>
</dbReference>
<dbReference type="Proteomes" id="UP000615446">
    <property type="component" value="Unassembled WGS sequence"/>
</dbReference>
<protein>
    <submittedName>
        <fullName evidence="2">Kinase-like domain-containing protein</fullName>
    </submittedName>
</protein>
<comment type="caution">
    <text evidence="1">The sequence shown here is derived from an EMBL/GenBank/DDBJ whole genome shotgun (WGS) entry which is preliminary data.</text>
</comment>
<dbReference type="Proteomes" id="UP000247702">
    <property type="component" value="Unassembled WGS sequence"/>
</dbReference>
<name>A0A2Z6QFH2_9GLOM</name>
<reference evidence="1 3" key="1">
    <citation type="submission" date="2017-11" db="EMBL/GenBank/DDBJ databases">
        <title>The genome of Rhizophagus clarus HR1 reveals common genetic basis of auxotrophy among arbuscular mycorrhizal fungi.</title>
        <authorList>
            <person name="Kobayashi Y."/>
        </authorList>
    </citation>
    <scope>NUCLEOTIDE SEQUENCE [LARGE SCALE GENOMIC DNA]</scope>
    <source>
        <strain evidence="1 3">HR1</strain>
    </source>
</reference>
<dbReference type="OrthoDB" id="544350at2759"/>
<organism evidence="1 3">
    <name type="scientific">Rhizophagus clarus</name>
    <dbReference type="NCBI Taxonomy" id="94130"/>
    <lineage>
        <taxon>Eukaryota</taxon>
        <taxon>Fungi</taxon>
        <taxon>Fungi incertae sedis</taxon>
        <taxon>Mucoromycota</taxon>
        <taxon>Glomeromycotina</taxon>
        <taxon>Glomeromycetes</taxon>
        <taxon>Glomerales</taxon>
        <taxon>Glomeraceae</taxon>
        <taxon>Rhizophagus</taxon>
    </lineage>
</organism>
<keyword evidence="3" id="KW-1185">Reference proteome</keyword>
<dbReference type="AlphaFoldDB" id="A0A2Z6QFH2"/>